<proteinExistence type="predicted"/>
<dbReference type="PANTHER" id="PTHR14690">
    <property type="entry name" value="IQ MOTIF CONTAINING WITH AAA DOMAIN 1"/>
    <property type="match status" value="1"/>
</dbReference>
<dbReference type="EMBL" id="CAJNOH010000013">
    <property type="protein sequence ID" value="CAF0751023.1"/>
    <property type="molecule type" value="Genomic_DNA"/>
</dbReference>
<evidence type="ECO:0000313" key="1">
    <source>
        <dbReference type="EMBL" id="CAF0751023.1"/>
    </source>
</evidence>
<comment type="caution">
    <text evidence="1">The sequence shown here is derived from an EMBL/GenBank/DDBJ whole genome shotgun (WGS) entry which is preliminary data.</text>
</comment>
<dbReference type="PANTHER" id="PTHR14690:SF0">
    <property type="entry name" value="IQ MOTIF CONTAINING WITH AAA DOMAIN 1"/>
    <property type="match status" value="1"/>
</dbReference>
<dbReference type="Proteomes" id="UP000663854">
    <property type="component" value="Unassembled WGS sequence"/>
</dbReference>
<reference evidence="1" key="1">
    <citation type="submission" date="2021-02" db="EMBL/GenBank/DDBJ databases">
        <authorList>
            <person name="Nowell W R."/>
        </authorList>
    </citation>
    <scope>NUCLEOTIDE SEQUENCE</scope>
</reference>
<dbReference type="InterPro" id="IPR027417">
    <property type="entry name" value="P-loop_NTPase"/>
</dbReference>
<evidence type="ECO:0000313" key="2">
    <source>
        <dbReference type="Proteomes" id="UP000663854"/>
    </source>
</evidence>
<sequence>MPPVLCMIRDIELLFSKKLTPQEKTFEPSRFKRTIRKFIKTIKRGQRIMFIGISSQPYRARIKPLLQIYEHIILFPRPNYGSRRKTFYEILIEKYNMNINDVELSILASISNGYTVGQIVETINQVINIKHENKYSNKICTANDFISILGTKIPVFIDEENKIKNWYAQTANGIKRLNEKAQMSITSNKTSLKKT</sequence>
<accession>A0A813P9N6</accession>
<dbReference type="SUPFAM" id="SSF52540">
    <property type="entry name" value="P-loop containing nucleoside triphosphate hydrolases"/>
    <property type="match status" value="1"/>
</dbReference>
<dbReference type="AlphaFoldDB" id="A0A813P9N6"/>
<gene>
    <name evidence="1" type="ORF">PYM288_LOCUS2085</name>
</gene>
<organism evidence="1 2">
    <name type="scientific">Rotaria sordida</name>
    <dbReference type="NCBI Taxonomy" id="392033"/>
    <lineage>
        <taxon>Eukaryota</taxon>
        <taxon>Metazoa</taxon>
        <taxon>Spiralia</taxon>
        <taxon>Gnathifera</taxon>
        <taxon>Rotifera</taxon>
        <taxon>Eurotatoria</taxon>
        <taxon>Bdelloidea</taxon>
        <taxon>Philodinida</taxon>
        <taxon>Philodinidae</taxon>
        <taxon>Rotaria</taxon>
    </lineage>
</organism>
<dbReference type="InterPro" id="IPR052267">
    <property type="entry name" value="N-DRC_Component"/>
</dbReference>
<protein>
    <submittedName>
        <fullName evidence="1">Uncharacterized protein</fullName>
    </submittedName>
</protein>
<name>A0A813P9N6_9BILA</name>